<evidence type="ECO:0000256" key="2">
    <source>
        <dbReference type="SAM" id="SignalP"/>
    </source>
</evidence>
<evidence type="ECO:0000256" key="1">
    <source>
        <dbReference type="SAM" id="Coils"/>
    </source>
</evidence>
<dbReference type="Proteomes" id="UP000240830">
    <property type="component" value="Unassembled WGS sequence"/>
</dbReference>
<accession>A0A2H9TG66</accession>
<evidence type="ECO:0000313" key="4">
    <source>
        <dbReference type="Proteomes" id="UP000240830"/>
    </source>
</evidence>
<feature type="coiled-coil region" evidence="1">
    <location>
        <begin position="94"/>
        <end position="121"/>
    </location>
</feature>
<dbReference type="EMBL" id="MTSL01000213">
    <property type="protein sequence ID" value="PJF16580.1"/>
    <property type="molecule type" value="Genomic_DNA"/>
</dbReference>
<keyword evidence="1" id="KW-0175">Coiled coil</keyword>
<gene>
    <name evidence="3" type="ORF">PSACC_03593</name>
</gene>
<keyword evidence="4" id="KW-1185">Reference proteome</keyword>
<evidence type="ECO:0000313" key="3">
    <source>
        <dbReference type="EMBL" id="PJF16580.1"/>
    </source>
</evidence>
<reference evidence="3 4" key="1">
    <citation type="submission" date="2016-10" db="EMBL/GenBank/DDBJ databases">
        <title>The genome of Paramicrosporidium saccamoebae is the missing link in understanding Cryptomycota and Microsporidia evolution.</title>
        <authorList>
            <person name="Quandt C.A."/>
            <person name="Beaudet D."/>
            <person name="Corsaro D."/>
            <person name="Michel R."/>
            <person name="Corradi N."/>
            <person name="James T."/>
        </authorList>
    </citation>
    <scope>NUCLEOTIDE SEQUENCE [LARGE SCALE GENOMIC DNA]</scope>
    <source>
        <strain evidence="3 4">KSL3</strain>
    </source>
</reference>
<keyword evidence="2" id="KW-0732">Signal</keyword>
<feature type="signal peptide" evidence="2">
    <location>
        <begin position="1"/>
        <end position="26"/>
    </location>
</feature>
<sequence length="131" mass="15034">MRVLSFLSRSVLVAFVLLLCIVQCKKEEEHSESPIEKAVDTAGLNVDTNVEPWLISFHDDAETAHFDGVTKWLETRKCAITETVNESYIKFLVANMTKVDVKELEAEKDNWRIEAIEEDDLVWDSMDKSEL</sequence>
<dbReference type="Gene3D" id="3.30.70.80">
    <property type="entry name" value="Peptidase S8 propeptide/proteinase inhibitor I9"/>
    <property type="match status" value="1"/>
</dbReference>
<proteinExistence type="predicted"/>
<comment type="caution">
    <text evidence="3">The sequence shown here is derived from an EMBL/GenBank/DDBJ whole genome shotgun (WGS) entry which is preliminary data.</text>
</comment>
<protein>
    <recommendedName>
        <fullName evidence="5">Inhibitor I9 domain-containing protein</fullName>
    </recommendedName>
</protein>
<organism evidence="3 4">
    <name type="scientific">Paramicrosporidium saccamoebae</name>
    <dbReference type="NCBI Taxonomy" id="1246581"/>
    <lineage>
        <taxon>Eukaryota</taxon>
        <taxon>Fungi</taxon>
        <taxon>Fungi incertae sedis</taxon>
        <taxon>Cryptomycota</taxon>
        <taxon>Cryptomycota incertae sedis</taxon>
        <taxon>Paramicrosporidium</taxon>
    </lineage>
</organism>
<evidence type="ECO:0008006" key="5">
    <source>
        <dbReference type="Google" id="ProtNLM"/>
    </source>
</evidence>
<name>A0A2H9TG66_9FUNG</name>
<feature type="chain" id="PRO_5014159577" description="Inhibitor I9 domain-containing protein" evidence="2">
    <location>
        <begin position="27"/>
        <end position="131"/>
    </location>
</feature>
<dbReference type="AlphaFoldDB" id="A0A2H9TG66"/>
<dbReference type="InterPro" id="IPR037045">
    <property type="entry name" value="S8pro/Inhibitor_I9_sf"/>
</dbReference>